<dbReference type="Proteomes" id="UP000199159">
    <property type="component" value="Unassembled WGS sequence"/>
</dbReference>
<comment type="catalytic activity">
    <reaction evidence="1 8">
        <text>Endohydrolysis of (1-&gt;4)-beta-D-xylosidic linkages in xylans.</text>
        <dbReference type="EC" id="3.2.1.8"/>
    </reaction>
</comment>
<dbReference type="EC" id="3.2.1.8" evidence="8"/>
<reference evidence="11" key="1">
    <citation type="submission" date="2016-10" db="EMBL/GenBank/DDBJ databases">
        <authorList>
            <person name="Varghese N."/>
            <person name="Submissions S."/>
        </authorList>
    </citation>
    <scope>NUCLEOTIDE SEQUENCE [LARGE SCALE GENOMIC DNA]</scope>
    <source>
        <strain evidence="11">IBRC-M10078</strain>
    </source>
</reference>
<evidence type="ECO:0000256" key="3">
    <source>
        <dbReference type="ARBA" id="ARBA00022651"/>
    </source>
</evidence>
<evidence type="ECO:0000256" key="4">
    <source>
        <dbReference type="ARBA" id="ARBA00022801"/>
    </source>
</evidence>
<dbReference type="PANTHER" id="PTHR31490">
    <property type="entry name" value="GLYCOSYL HYDROLASE"/>
    <property type="match status" value="1"/>
</dbReference>
<dbReference type="InterPro" id="IPR044846">
    <property type="entry name" value="GH10"/>
</dbReference>
<dbReference type="RefSeq" id="WP_090849304.1">
    <property type="nucleotide sequence ID" value="NZ_FNJU01000001.1"/>
</dbReference>
<keyword evidence="4 8" id="KW-0378">Hydrolase</keyword>
<gene>
    <name evidence="10" type="ORF">SAMN05216565_101239</name>
</gene>
<dbReference type="InterPro" id="IPR001000">
    <property type="entry name" value="GH10_dom"/>
</dbReference>
<dbReference type="GO" id="GO:0045493">
    <property type="term" value="P:xylan catabolic process"/>
    <property type="evidence" value="ECO:0007669"/>
    <property type="project" value="UniProtKB-KW"/>
</dbReference>
<dbReference type="SUPFAM" id="SSF51445">
    <property type="entry name" value="(Trans)glycosidases"/>
    <property type="match status" value="1"/>
</dbReference>
<keyword evidence="7 8" id="KW-0624">Polysaccharide degradation</keyword>
<evidence type="ECO:0000256" key="2">
    <source>
        <dbReference type="ARBA" id="ARBA00004851"/>
    </source>
</evidence>
<evidence type="ECO:0000256" key="8">
    <source>
        <dbReference type="RuleBase" id="RU361174"/>
    </source>
</evidence>
<keyword evidence="11" id="KW-1185">Reference proteome</keyword>
<evidence type="ECO:0000256" key="6">
    <source>
        <dbReference type="ARBA" id="ARBA00023295"/>
    </source>
</evidence>
<comment type="similarity">
    <text evidence="8">Belongs to the glycosyl hydrolase 10 (cellulase F) family.</text>
</comment>
<feature type="domain" description="GH10" evidence="9">
    <location>
        <begin position="7"/>
        <end position="336"/>
    </location>
</feature>
<dbReference type="STRING" id="930152.SAMN05216565_101239"/>
<dbReference type="PROSITE" id="PS51760">
    <property type="entry name" value="GH10_2"/>
    <property type="match status" value="1"/>
</dbReference>
<dbReference type="Pfam" id="PF00331">
    <property type="entry name" value="Glyco_hydro_10"/>
    <property type="match status" value="1"/>
</dbReference>
<dbReference type="GO" id="GO:0031176">
    <property type="term" value="F:endo-1,4-beta-xylanase activity"/>
    <property type="evidence" value="ECO:0007669"/>
    <property type="project" value="UniProtKB-EC"/>
</dbReference>
<accession>A0A1H0PB91</accession>
<name>A0A1H0PB91_9BACI</name>
<evidence type="ECO:0000256" key="7">
    <source>
        <dbReference type="ARBA" id="ARBA00023326"/>
    </source>
</evidence>
<keyword evidence="6 8" id="KW-0326">Glycosidase</keyword>
<dbReference type="InterPro" id="IPR017853">
    <property type="entry name" value="GH"/>
</dbReference>
<evidence type="ECO:0000313" key="10">
    <source>
        <dbReference type="EMBL" id="SDP02283.1"/>
    </source>
</evidence>
<evidence type="ECO:0000259" key="9">
    <source>
        <dbReference type="PROSITE" id="PS51760"/>
    </source>
</evidence>
<dbReference type="OrthoDB" id="9809277at2"/>
<dbReference type="Gene3D" id="3.20.20.80">
    <property type="entry name" value="Glycosidases"/>
    <property type="match status" value="1"/>
</dbReference>
<keyword evidence="5 8" id="KW-0119">Carbohydrate metabolism</keyword>
<dbReference type="AlphaFoldDB" id="A0A1H0PB91"/>
<protein>
    <recommendedName>
        <fullName evidence="8">Beta-xylanase</fullName>
        <ecNumber evidence="8">3.2.1.8</ecNumber>
    </recommendedName>
</protein>
<dbReference type="PRINTS" id="PR00134">
    <property type="entry name" value="GLHYDRLASE10"/>
</dbReference>
<evidence type="ECO:0000256" key="1">
    <source>
        <dbReference type="ARBA" id="ARBA00000681"/>
    </source>
</evidence>
<dbReference type="SMART" id="SM00633">
    <property type="entry name" value="Glyco_10"/>
    <property type="match status" value="1"/>
</dbReference>
<dbReference type="EMBL" id="FNJU01000001">
    <property type="protein sequence ID" value="SDP02283.1"/>
    <property type="molecule type" value="Genomic_DNA"/>
</dbReference>
<evidence type="ECO:0000313" key="11">
    <source>
        <dbReference type="Proteomes" id="UP000199159"/>
    </source>
</evidence>
<keyword evidence="3 10" id="KW-0858">Xylan degradation</keyword>
<dbReference type="PANTHER" id="PTHR31490:SF90">
    <property type="entry name" value="ENDO-1,4-BETA-XYLANASE A"/>
    <property type="match status" value="1"/>
</dbReference>
<proteinExistence type="inferred from homology"/>
<sequence length="336" mass="38956">MKQTQIQKDVPSFYKALQEFFPIGAAVNPSTLVSGNDLLVKQFKSLTSENHMKFENIQPQEGVYTFENADQIIDFAAANDKLVRGHTLVWHNQTPDWVFKNDCGEQASREQVLERMSKHISTVVGRYKGKIHAWDVVNEAVTDSGPDLLRDSKWLQTIGEDYISKAFHFAHMADPDATLFYNDYNESNPEKREKIYTLVKGLVEQGVPIHGIGLQAHWNLYNPSLDDIRCAIERYASLGLQLHITEMDVSMFNFEDQRIDLTEPTEEMVALHQQRYEQFFSIFKEYKEVISNVTFWGIADDYTWLDDFPVVGRKNWPFLFDTKHQPKSSFWSIVNK</sequence>
<organism evidence="10 11">
    <name type="scientific">Litchfieldia salsa</name>
    <dbReference type="NCBI Taxonomy" id="930152"/>
    <lineage>
        <taxon>Bacteria</taxon>
        <taxon>Bacillati</taxon>
        <taxon>Bacillota</taxon>
        <taxon>Bacilli</taxon>
        <taxon>Bacillales</taxon>
        <taxon>Bacillaceae</taxon>
        <taxon>Litchfieldia</taxon>
    </lineage>
</organism>
<evidence type="ECO:0000256" key="5">
    <source>
        <dbReference type="ARBA" id="ARBA00023277"/>
    </source>
</evidence>
<comment type="pathway">
    <text evidence="2">Glycan degradation; xylan degradation.</text>
</comment>